<sequence length="39" mass="4148">MMSELGPTAAPPGADLCLMNSRPMNAYPMSMGIIHLTRA</sequence>
<dbReference type="HOGENOM" id="CLU_3303255_0_0_11"/>
<accession>N6X4I7</accession>
<dbReference type="EMBL" id="AQHZ01000015">
    <property type="protein sequence ID" value="ENO18312.1"/>
    <property type="molecule type" value="Genomic_DNA"/>
</dbReference>
<proteinExistence type="predicted"/>
<keyword evidence="2" id="KW-1185">Reference proteome</keyword>
<name>N6X4I7_9ACTO</name>
<reference evidence="1 2" key="1">
    <citation type="submission" date="2013-03" db="EMBL/GenBank/DDBJ databases">
        <title>Reference genome for the Human Microbiome Project.</title>
        <authorList>
            <person name="Aqrawi P."/>
            <person name="Ayvaz T."/>
            <person name="Bess C."/>
            <person name="Blankenburg K."/>
            <person name="Coyle M."/>
            <person name="Deng J."/>
            <person name="Forbes L."/>
            <person name="Fowler G."/>
            <person name="Francisco L."/>
            <person name="Fu Q."/>
            <person name="Gibbs R."/>
            <person name="Gross S."/>
            <person name="Gubbala S."/>
            <person name="Hale W."/>
            <person name="Hemphill L."/>
            <person name="Highlander S."/>
            <person name="Hirani K."/>
            <person name="Jackson L."/>
            <person name="Jakkamsetti A."/>
            <person name="Javaid M."/>
            <person name="Jayaseelan J.C."/>
            <person name="Jiang H."/>
            <person name="Joshi V."/>
            <person name="Korchina V."/>
            <person name="Kovar C."/>
            <person name="Lara F."/>
            <person name="Lee S."/>
            <person name="Liu Y."/>
            <person name="Mata R."/>
            <person name="Mathew T."/>
            <person name="Munidasa M."/>
            <person name="Muzny D."/>
            <person name="Nazareth L."/>
            <person name="Ngo R."/>
            <person name="Nguyen L."/>
            <person name="Nguyen N."/>
            <person name="Okwuonu G."/>
            <person name="Ongeri F."/>
            <person name="Palculict T."/>
            <person name="Patil S."/>
            <person name="Petrosino J."/>
            <person name="Pham C."/>
            <person name="Pham P."/>
            <person name="Pu L.-L."/>
            <person name="Qin X."/>
            <person name="Qu J."/>
            <person name="Reid J."/>
            <person name="Ross M."/>
            <person name="Ruth R."/>
            <person name="Saada N."/>
            <person name="San Lucas F."/>
            <person name="Santibanez J."/>
            <person name="Shang Y."/>
            <person name="Simmons D."/>
            <person name="Song X.-Z."/>
            <person name="Tang L.-Y."/>
            <person name="Thornton R."/>
            <person name="Warren J."/>
            <person name="Weissenberger G."/>
            <person name="Wilczek-Boney K."/>
            <person name="Worley K."/>
            <person name="Youmans B."/>
            <person name="Zhang J."/>
            <person name="Zhang L."/>
            <person name="Zhao Z."/>
            <person name="Zhou C."/>
            <person name="Zhu D."/>
            <person name="Zhu Y."/>
        </authorList>
    </citation>
    <scope>NUCLEOTIDE SEQUENCE [LARGE SCALE GENOMIC DNA]</scope>
    <source>
        <strain evidence="1 2">F0333</strain>
    </source>
</reference>
<comment type="caution">
    <text evidence="1">The sequence shown here is derived from an EMBL/GenBank/DDBJ whole genome shotgun (WGS) entry which is preliminary data.</text>
</comment>
<evidence type="ECO:0000313" key="1">
    <source>
        <dbReference type="EMBL" id="ENO18312.1"/>
    </source>
</evidence>
<dbReference type="Proteomes" id="UP000013015">
    <property type="component" value="Unassembled WGS sequence"/>
</dbReference>
<dbReference type="AlphaFoldDB" id="N6X4I7"/>
<gene>
    <name evidence="1" type="ORF">HMPREF9004_0881</name>
</gene>
<protein>
    <submittedName>
        <fullName evidence="1">Uncharacterized protein</fullName>
    </submittedName>
</protein>
<organism evidence="1 2">
    <name type="scientific">Schaalia cardiffensis F0333</name>
    <dbReference type="NCBI Taxonomy" id="888050"/>
    <lineage>
        <taxon>Bacteria</taxon>
        <taxon>Bacillati</taxon>
        <taxon>Actinomycetota</taxon>
        <taxon>Actinomycetes</taxon>
        <taxon>Actinomycetales</taxon>
        <taxon>Actinomycetaceae</taxon>
        <taxon>Schaalia</taxon>
    </lineage>
</organism>
<evidence type="ECO:0000313" key="2">
    <source>
        <dbReference type="Proteomes" id="UP000013015"/>
    </source>
</evidence>